<dbReference type="SMART" id="SM00248">
    <property type="entry name" value="ANK"/>
    <property type="match status" value="9"/>
</dbReference>
<dbReference type="PANTHER" id="PTHR10039">
    <property type="entry name" value="AMELOGENIN"/>
    <property type="match status" value="1"/>
</dbReference>
<dbReference type="Pfam" id="PF22939">
    <property type="entry name" value="WHD_GPIID"/>
    <property type="match status" value="1"/>
</dbReference>
<dbReference type="InterPro" id="IPR054471">
    <property type="entry name" value="GPIID_WHD"/>
</dbReference>
<feature type="region of interest" description="Disordered" evidence="4">
    <location>
        <begin position="1246"/>
        <end position="1267"/>
    </location>
</feature>
<sequence>MDGLSVAASIVAVIQATQLVIGILKGVSEGADGLNERSRLAREAINLLGYLTTLENLIAFCEADSIQYRTIEALTIAGGPLEQYKRTCERLQHKLRPVNGSGKVVRVLTWCLDKEEFAAILGQIERLKSSVQFAINVDNIQISSSIKADTSFVKNGVNLLQDNVGTVKNSIRLVQDNVEIVKISTGDVKDEIQLVKQSVGIANTGINHVGKGIGVLQTDVSAVKDSINIAVGDVSTLKGSVEDEMQARWRKELLNRICSTDYSDEHFDHLQRHELGTGEWFLTDPKFTAWITASRVEHRTLLCTGNPGAGKTILAAISVEHLRRMVHTVQTPVLHIYCNYKRQEEQSGLHMISSLLRQLLAIQTSIPEQVERLFNCAARPSYKDINESLQSMTRSCTPIFIIIDALDECRAEARSQLLASLSELRKLDCVQILATTRHGVPGIDSFFVNNTSIEITASNHDIERFARGRFHSFPETVQNNLNLQNQIVLAVLDASEGIFLVAKLHMESLESKETVRQIKVALQSLRKNVNAYEAAYDATMERINRQNSERRAYAKKILSWLVCAQNHLSIDAIQLALAVEIGDKEIDVDNILPAKQILSFCAGLVIIEPHGRIVRLVHFTTQEYLSTHQSKWLPGAEKYLTRTCWAYLSMGIWKTPTRTSLNVVNSVDENGLLALYMANYWNFHFSEARKNTTDDLLGEEYFPEAAFLQSSQGVLSVYRLLGMYIWDKESEPSGTSAAHILARLGLLEMLKFWVKGRDESSWLNNKCCYGLTPLQSAAHGGHKDVVDWLLSFQNLEPDVKCPNGSTALTIACECGHSNVVASLLAYGTIDVNATTKSGETPLMKAVRKGHSDVFQLLMANDEVDVDARDSTGISVLYSACTFGNTEMVNSLLARKVETIDALCLTWDSDEFANRTALAAAAANGHLAIVQSLLKVNANIEIGDHSPLSWASQHCEVEVMKLLLEHGASIGSKDRYGQTPLQRVIAFQRENSRSEDVEAMENTINLLIQYSPDLTEASGMSVSGLFNAAITYGNNTALKILLQKFPLGQARKGSLLFDAIERNGRKWFADQNQQAMETTRLLLSAGAPVDTRDARGRTPLLCAVQDLRHDTCQDDIMCVLLAKGADMEAADNNGVSALNYFEDRLKANGRLSRRKSLLYSILCRWKTNNSESQISLLTPEDESKYGEDVWDYLHDSENSGYESEGEENRDSTDDEDEQQVKKKRILKAEDQCHQDITPNSTWLEEVTRVSRKRPKLTSSLTMSKKRQR</sequence>
<name>A0AAQ3R9E6_9PEZI</name>
<feature type="coiled-coil region" evidence="3">
    <location>
        <begin position="515"/>
        <end position="549"/>
    </location>
</feature>
<feature type="region of interest" description="Disordered" evidence="4">
    <location>
        <begin position="1195"/>
        <end position="1219"/>
    </location>
</feature>
<dbReference type="Pfam" id="PF12796">
    <property type="entry name" value="Ank_2"/>
    <property type="match status" value="1"/>
</dbReference>
<feature type="repeat" description="ANK" evidence="2">
    <location>
        <begin position="1094"/>
        <end position="1131"/>
    </location>
</feature>
<keyword evidence="2" id="KW-0040">ANK repeat</keyword>
<evidence type="ECO:0000256" key="3">
    <source>
        <dbReference type="SAM" id="Coils"/>
    </source>
</evidence>
<dbReference type="InterPro" id="IPR036770">
    <property type="entry name" value="Ankyrin_rpt-contain_sf"/>
</dbReference>
<dbReference type="InterPro" id="IPR002110">
    <property type="entry name" value="Ankyrin_rpt"/>
</dbReference>
<evidence type="ECO:0000259" key="5">
    <source>
        <dbReference type="Pfam" id="PF22939"/>
    </source>
</evidence>
<dbReference type="EMBL" id="CP138588">
    <property type="protein sequence ID" value="WPH02939.1"/>
    <property type="molecule type" value="Genomic_DNA"/>
</dbReference>
<evidence type="ECO:0000256" key="4">
    <source>
        <dbReference type="SAM" id="MobiDB-lite"/>
    </source>
</evidence>
<feature type="repeat" description="ANK" evidence="2">
    <location>
        <begin position="912"/>
        <end position="944"/>
    </location>
</feature>
<reference evidence="7 8" key="1">
    <citation type="submission" date="2023-11" db="EMBL/GenBank/DDBJ databases">
        <title>An acidophilic fungus is an integral part of prey digestion in a carnivorous sundew plant.</title>
        <authorList>
            <person name="Tsai I.J."/>
        </authorList>
    </citation>
    <scope>NUCLEOTIDE SEQUENCE [LARGE SCALE GENOMIC DNA]</scope>
    <source>
        <strain evidence="7">169a</strain>
    </source>
</reference>
<dbReference type="Proteomes" id="UP001303373">
    <property type="component" value="Chromosome 9"/>
</dbReference>
<protein>
    <submittedName>
        <fullName evidence="7">Ankyrin, protein</fullName>
    </submittedName>
</protein>
<organism evidence="7 8">
    <name type="scientific">Acrodontium crateriforme</name>
    <dbReference type="NCBI Taxonomy" id="150365"/>
    <lineage>
        <taxon>Eukaryota</taxon>
        <taxon>Fungi</taxon>
        <taxon>Dikarya</taxon>
        <taxon>Ascomycota</taxon>
        <taxon>Pezizomycotina</taxon>
        <taxon>Dothideomycetes</taxon>
        <taxon>Dothideomycetidae</taxon>
        <taxon>Mycosphaerellales</taxon>
        <taxon>Teratosphaeriaceae</taxon>
        <taxon>Acrodontium</taxon>
    </lineage>
</organism>
<feature type="domain" description="Nephrocystin 3-like N-terminal" evidence="6">
    <location>
        <begin position="276"/>
        <end position="437"/>
    </location>
</feature>
<feature type="repeat" description="ANK" evidence="2">
    <location>
        <begin position="837"/>
        <end position="870"/>
    </location>
</feature>
<dbReference type="Pfam" id="PF24883">
    <property type="entry name" value="NPHP3_N"/>
    <property type="match status" value="1"/>
</dbReference>
<accession>A0AAQ3R9E6</accession>
<dbReference type="PRINTS" id="PR01415">
    <property type="entry name" value="ANKYRIN"/>
</dbReference>
<evidence type="ECO:0000259" key="6">
    <source>
        <dbReference type="Pfam" id="PF24883"/>
    </source>
</evidence>
<evidence type="ECO:0000256" key="2">
    <source>
        <dbReference type="PROSITE-ProRule" id="PRU00023"/>
    </source>
</evidence>
<evidence type="ECO:0000313" key="7">
    <source>
        <dbReference type="EMBL" id="WPH02939.1"/>
    </source>
</evidence>
<keyword evidence="3" id="KW-0175">Coiled coil</keyword>
<gene>
    <name evidence="7" type="ORF">R9X50_00580900</name>
</gene>
<dbReference type="InterPro" id="IPR056884">
    <property type="entry name" value="NPHP3-like_N"/>
</dbReference>
<dbReference type="Pfam" id="PF00023">
    <property type="entry name" value="Ank"/>
    <property type="match status" value="1"/>
</dbReference>
<dbReference type="PANTHER" id="PTHR10039:SF15">
    <property type="entry name" value="NACHT DOMAIN-CONTAINING PROTEIN"/>
    <property type="match status" value="1"/>
</dbReference>
<dbReference type="Gene3D" id="3.40.50.300">
    <property type="entry name" value="P-loop containing nucleotide triphosphate hydrolases"/>
    <property type="match status" value="1"/>
</dbReference>
<keyword evidence="1" id="KW-0677">Repeat</keyword>
<dbReference type="Gene3D" id="1.25.40.20">
    <property type="entry name" value="Ankyrin repeat-containing domain"/>
    <property type="match status" value="3"/>
</dbReference>
<dbReference type="PROSITE" id="PS50297">
    <property type="entry name" value="ANK_REP_REGION"/>
    <property type="match status" value="3"/>
</dbReference>
<evidence type="ECO:0000256" key="1">
    <source>
        <dbReference type="ARBA" id="ARBA00022737"/>
    </source>
</evidence>
<feature type="domain" description="GPI inositol-deacylase winged helix" evidence="5">
    <location>
        <begin position="546"/>
        <end position="627"/>
    </location>
</feature>
<dbReference type="InterPro" id="IPR027417">
    <property type="entry name" value="P-loop_NTPase"/>
</dbReference>
<keyword evidence="8" id="KW-1185">Reference proteome</keyword>
<dbReference type="Pfam" id="PF13637">
    <property type="entry name" value="Ank_4"/>
    <property type="match status" value="1"/>
</dbReference>
<dbReference type="PROSITE" id="PS50088">
    <property type="entry name" value="ANK_REPEAT"/>
    <property type="match status" value="4"/>
</dbReference>
<dbReference type="SUPFAM" id="SSF52540">
    <property type="entry name" value="P-loop containing nucleoside triphosphate hydrolases"/>
    <property type="match status" value="1"/>
</dbReference>
<dbReference type="AlphaFoldDB" id="A0AAQ3R9E6"/>
<feature type="repeat" description="ANK" evidence="2">
    <location>
        <begin position="942"/>
        <end position="974"/>
    </location>
</feature>
<evidence type="ECO:0000313" key="8">
    <source>
        <dbReference type="Proteomes" id="UP001303373"/>
    </source>
</evidence>
<dbReference type="SUPFAM" id="SSF48403">
    <property type="entry name" value="Ankyrin repeat"/>
    <property type="match status" value="2"/>
</dbReference>
<proteinExistence type="predicted"/>